<accession>V4KKD0</accession>
<evidence type="ECO:0000259" key="3">
    <source>
        <dbReference type="Pfam" id="PF10536"/>
    </source>
</evidence>
<dbReference type="PANTHER" id="PTHR46033:SF73">
    <property type="entry name" value="AMINOTRANSFERASE-LIKE, MOBILE DOMAIN PROTEIN-RELATED"/>
    <property type="match status" value="1"/>
</dbReference>
<keyword evidence="5" id="KW-1185">Reference proteome</keyword>
<dbReference type="InterPro" id="IPR019557">
    <property type="entry name" value="AminoTfrase-like_pln_mobile"/>
</dbReference>
<evidence type="ECO:0000313" key="4">
    <source>
        <dbReference type="EMBL" id="ESQ30382.1"/>
    </source>
</evidence>
<organism evidence="4 5">
    <name type="scientific">Eutrema salsugineum</name>
    <name type="common">Saltwater cress</name>
    <name type="synonym">Sisymbrium salsugineum</name>
    <dbReference type="NCBI Taxonomy" id="72664"/>
    <lineage>
        <taxon>Eukaryota</taxon>
        <taxon>Viridiplantae</taxon>
        <taxon>Streptophyta</taxon>
        <taxon>Embryophyta</taxon>
        <taxon>Tracheophyta</taxon>
        <taxon>Spermatophyta</taxon>
        <taxon>Magnoliopsida</taxon>
        <taxon>eudicotyledons</taxon>
        <taxon>Gunneridae</taxon>
        <taxon>Pentapetalae</taxon>
        <taxon>rosids</taxon>
        <taxon>malvids</taxon>
        <taxon>Brassicales</taxon>
        <taxon>Brassicaceae</taxon>
        <taxon>Eutremeae</taxon>
        <taxon>Eutrema</taxon>
    </lineage>
</organism>
<evidence type="ECO:0000313" key="5">
    <source>
        <dbReference type="Proteomes" id="UP000030689"/>
    </source>
</evidence>
<dbReference type="STRING" id="72664.V4KKD0"/>
<protein>
    <recommendedName>
        <fullName evidence="3">Aminotransferase-like plant mobile domain-containing protein</fullName>
    </recommendedName>
</protein>
<dbReference type="InterPro" id="IPR044824">
    <property type="entry name" value="MAIN-like"/>
</dbReference>
<dbReference type="Gramene" id="ESQ30382">
    <property type="protein sequence ID" value="ESQ30382"/>
    <property type="gene ID" value="EUTSA_v10012003mg"/>
</dbReference>
<reference evidence="4 5" key="1">
    <citation type="journal article" date="2013" name="Front. Plant Sci.">
        <title>The Reference Genome of the Halophytic Plant Eutrema salsugineum.</title>
        <authorList>
            <person name="Yang R."/>
            <person name="Jarvis D.E."/>
            <person name="Chen H."/>
            <person name="Beilstein M.A."/>
            <person name="Grimwood J."/>
            <person name="Jenkins J."/>
            <person name="Shu S."/>
            <person name="Prochnik S."/>
            <person name="Xin M."/>
            <person name="Ma C."/>
            <person name="Schmutz J."/>
            <person name="Wing R.A."/>
            <person name="Mitchell-Olds T."/>
            <person name="Schumaker K.S."/>
            <person name="Wang X."/>
        </authorList>
    </citation>
    <scope>NUCLEOTIDE SEQUENCE [LARGE SCALE GENOMIC DNA]</scope>
</reference>
<keyword evidence="1" id="KW-0175">Coiled coil</keyword>
<evidence type="ECO:0000256" key="1">
    <source>
        <dbReference type="SAM" id="Coils"/>
    </source>
</evidence>
<dbReference type="KEGG" id="eus:EUTSA_v10012003mg"/>
<dbReference type="Pfam" id="PF10536">
    <property type="entry name" value="PMD"/>
    <property type="match status" value="1"/>
</dbReference>
<dbReference type="AlphaFoldDB" id="V4KKD0"/>
<dbReference type="EMBL" id="KI517809">
    <property type="protein sequence ID" value="ESQ30382.1"/>
    <property type="molecule type" value="Genomic_DNA"/>
</dbReference>
<evidence type="ECO:0000256" key="2">
    <source>
        <dbReference type="SAM" id="MobiDB-lite"/>
    </source>
</evidence>
<name>V4KKD0_EUTSA</name>
<feature type="compositionally biased region" description="Polar residues" evidence="2">
    <location>
        <begin position="598"/>
        <end position="614"/>
    </location>
</feature>
<dbReference type="eggNOG" id="ENOG502QSN7">
    <property type="taxonomic scope" value="Eukaryota"/>
</dbReference>
<feature type="non-terminal residue" evidence="4">
    <location>
        <position position="1"/>
    </location>
</feature>
<dbReference type="PANTHER" id="PTHR46033">
    <property type="entry name" value="PROTEIN MAIN-LIKE 2"/>
    <property type="match status" value="1"/>
</dbReference>
<proteinExistence type="predicted"/>
<feature type="region of interest" description="Disordered" evidence="2">
    <location>
        <begin position="541"/>
        <end position="617"/>
    </location>
</feature>
<feature type="domain" description="Aminotransferase-like plant mobile" evidence="3">
    <location>
        <begin position="25"/>
        <end position="369"/>
    </location>
</feature>
<feature type="region of interest" description="Disordered" evidence="2">
    <location>
        <begin position="448"/>
        <end position="483"/>
    </location>
</feature>
<feature type="compositionally biased region" description="Basic residues" evidence="2">
    <location>
        <begin position="471"/>
        <end position="483"/>
    </location>
</feature>
<dbReference type="Proteomes" id="UP000030689">
    <property type="component" value="Unassembled WGS sequence"/>
</dbReference>
<sequence>IAETSFRSWATKMAALHKPTWRKAGIFDAVMASIYNIYKDVDLVLGIAEKWCPETKTFVFPWGETTITLEDVMVLLGFSVLGSPVCATLDSSGEMMKEKLEKEWLQIKKDQISFVSQAAWMRRFKDSGDELEHAAFLALWLSYFVYPSRFYHIYEAILPISVHLSSGTRIALAPAVLAHLYAELSLLKNHIRAFTESTITVKANLSALFKLVQVWTWERFKELQPKPNPLLKGEPRLALWDDLKQRTSRDARQILDNCKIESFEWRPYTKTLKKWEFPKFYPEKEMWVPVGPNLEDDFISFARCVKVSELVGIESVELYFPNRVASQFGMVQNEAASTQYDKPIDDLMLFIPSRSAIPRVTPMFCEWWRKSFPQFQNSSKEKDVVESAETLNSRTVIGGDTSNFVPSGSKMSRTSRVGIKIAEDLTNKKRKCMKLARAKRWKYMNRVREDGSKMKRTSEDGTKRAKDSAKKRSQYMKRARDKRRKYLKQALDKRRQYMKRARENDESNIGCCQTQVPSDNNDEDVSLTIAQIMRLGKNKYNGGDASEPLGKKSRLEVDNNDSGPLENVASVTADGDETVTPTDIEERNEETGDIGSKTGKNTVLSPIYENNSSDPPLGFDEEIDILVSPPETRQTCDDELDVYGSNVEKMTMTNGRSKEPECLLHEDGAMAGEKERSAEKEDDLVDDGSLIQEKLALNVDNIEPTLRQKLVSGGLNGEETPDESNIHIAVGDGTQGYDCLLTALGSEETLKSNEQLENLEKRNGGVGEGDVGNDSFEKSLHSLKVLASSMEERITKAQRNVAWLKERRAMKQRKIASARLI</sequence>
<dbReference type="OMA" id="QYMKRAR"/>
<feature type="coiled-coil region" evidence="1">
    <location>
        <begin position="780"/>
        <end position="807"/>
    </location>
</feature>
<feature type="compositionally biased region" description="Basic and acidic residues" evidence="2">
    <location>
        <begin position="448"/>
        <end position="470"/>
    </location>
</feature>
<dbReference type="GO" id="GO:0010073">
    <property type="term" value="P:meristem maintenance"/>
    <property type="evidence" value="ECO:0007669"/>
    <property type="project" value="InterPro"/>
</dbReference>
<gene>
    <name evidence="4" type="ORF">EUTSA_v10012003mg</name>
</gene>